<accession>A0A665TFT6</accession>
<keyword evidence="2" id="KW-0472">Membrane</keyword>
<keyword evidence="3" id="KW-0393">Immunoglobulin domain</keyword>
<proteinExistence type="predicted"/>
<evidence type="ECO:0000259" key="4">
    <source>
        <dbReference type="PROSITE" id="PS50835"/>
    </source>
</evidence>
<comment type="subcellular location">
    <subcellularLocation>
        <location evidence="1">Membrane</location>
    </subcellularLocation>
</comment>
<dbReference type="PANTHER" id="PTHR24100:SF151">
    <property type="entry name" value="ICOS LIGAND"/>
    <property type="match status" value="1"/>
</dbReference>
<reference evidence="5" key="2">
    <citation type="submission" date="2025-08" db="UniProtKB">
        <authorList>
            <consortium name="Ensembl"/>
        </authorList>
    </citation>
    <scope>IDENTIFICATION</scope>
</reference>
<dbReference type="Gene3D" id="2.60.40.10">
    <property type="entry name" value="Immunoglobulins"/>
    <property type="match status" value="1"/>
</dbReference>
<protein>
    <recommendedName>
        <fullName evidence="4">Ig-like domain-containing protein</fullName>
    </recommendedName>
</protein>
<dbReference type="Proteomes" id="UP000472264">
    <property type="component" value="Chromosome 18"/>
</dbReference>
<feature type="domain" description="Ig-like" evidence="4">
    <location>
        <begin position="59"/>
        <end position="140"/>
    </location>
</feature>
<dbReference type="Pfam" id="PF07686">
    <property type="entry name" value="V-set"/>
    <property type="match status" value="1"/>
</dbReference>
<sequence length="209" mass="23909">MINCITLSETHKKKNEDKDWRGRSSRLHGLRGAGSWRRYEQVFSQTQQLFSLCITALPGENVSLPCQVSNMNFTVLNWSRSDLLPQYVFMYKDKKPLSENQHPSFAGRVELEDKHMKDGNISVTLKNVTTNDSGTYTCEVIWNRTKLREIISRVNLAAVVHFSDVSCSTQLVIRLQKSLMTSHSFESDVLVQETSKTCRTAALRPRPQI</sequence>
<evidence type="ECO:0000256" key="1">
    <source>
        <dbReference type="ARBA" id="ARBA00004370"/>
    </source>
</evidence>
<dbReference type="GO" id="GO:0050852">
    <property type="term" value="P:T cell receptor signaling pathway"/>
    <property type="evidence" value="ECO:0007669"/>
    <property type="project" value="TreeGrafter"/>
</dbReference>
<dbReference type="Ensembl" id="ENSENLT00000006062.1">
    <property type="protein sequence ID" value="ENSENLP00000005783.1"/>
    <property type="gene ID" value="ENSENLG00000002796.1"/>
</dbReference>
<dbReference type="PANTHER" id="PTHR24100">
    <property type="entry name" value="BUTYROPHILIN"/>
    <property type="match status" value="1"/>
</dbReference>
<dbReference type="InterPro" id="IPR050504">
    <property type="entry name" value="IgSF_BTN/MOG"/>
</dbReference>
<dbReference type="GO" id="GO:0001817">
    <property type="term" value="P:regulation of cytokine production"/>
    <property type="evidence" value="ECO:0007669"/>
    <property type="project" value="TreeGrafter"/>
</dbReference>
<dbReference type="InterPro" id="IPR003599">
    <property type="entry name" value="Ig_sub"/>
</dbReference>
<dbReference type="InterPro" id="IPR013783">
    <property type="entry name" value="Ig-like_fold"/>
</dbReference>
<dbReference type="SMART" id="SM00406">
    <property type="entry name" value="IGv"/>
    <property type="match status" value="1"/>
</dbReference>
<dbReference type="AlphaFoldDB" id="A0A665TFT6"/>
<dbReference type="OMA" id="CEVIWNR"/>
<dbReference type="GO" id="GO:0005102">
    <property type="term" value="F:signaling receptor binding"/>
    <property type="evidence" value="ECO:0007669"/>
    <property type="project" value="TreeGrafter"/>
</dbReference>
<dbReference type="PROSITE" id="PS50835">
    <property type="entry name" value="IG_LIKE"/>
    <property type="match status" value="1"/>
</dbReference>
<name>A0A665TFT6_ECHNA</name>
<dbReference type="GO" id="GO:0009897">
    <property type="term" value="C:external side of plasma membrane"/>
    <property type="evidence" value="ECO:0007669"/>
    <property type="project" value="TreeGrafter"/>
</dbReference>
<evidence type="ECO:0000256" key="3">
    <source>
        <dbReference type="ARBA" id="ARBA00023319"/>
    </source>
</evidence>
<dbReference type="InterPro" id="IPR013106">
    <property type="entry name" value="Ig_V-set"/>
</dbReference>
<evidence type="ECO:0000313" key="6">
    <source>
        <dbReference type="Proteomes" id="UP000472264"/>
    </source>
</evidence>
<evidence type="ECO:0000256" key="2">
    <source>
        <dbReference type="ARBA" id="ARBA00023136"/>
    </source>
</evidence>
<dbReference type="InParanoid" id="A0A665TFT6"/>
<dbReference type="SMART" id="SM00409">
    <property type="entry name" value="IG"/>
    <property type="match status" value="1"/>
</dbReference>
<reference evidence="5" key="1">
    <citation type="submission" date="2021-04" db="EMBL/GenBank/DDBJ databases">
        <authorList>
            <consortium name="Wellcome Sanger Institute Data Sharing"/>
        </authorList>
    </citation>
    <scope>NUCLEOTIDE SEQUENCE [LARGE SCALE GENOMIC DNA]</scope>
</reference>
<dbReference type="SUPFAM" id="SSF48726">
    <property type="entry name" value="Immunoglobulin"/>
    <property type="match status" value="1"/>
</dbReference>
<reference evidence="5" key="3">
    <citation type="submission" date="2025-09" db="UniProtKB">
        <authorList>
            <consortium name="Ensembl"/>
        </authorList>
    </citation>
    <scope>IDENTIFICATION</scope>
</reference>
<keyword evidence="6" id="KW-1185">Reference proteome</keyword>
<dbReference type="InterPro" id="IPR007110">
    <property type="entry name" value="Ig-like_dom"/>
</dbReference>
<dbReference type="InterPro" id="IPR036179">
    <property type="entry name" value="Ig-like_dom_sf"/>
</dbReference>
<organism evidence="5 6">
    <name type="scientific">Echeneis naucrates</name>
    <name type="common">Live sharksucker</name>
    <dbReference type="NCBI Taxonomy" id="173247"/>
    <lineage>
        <taxon>Eukaryota</taxon>
        <taxon>Metazoa</taxon>
        <taxon>Chordata</taxon>
        <taxon>Craniata</taxon>
        <taxon>Vertebrata</taxon>
        <taxon>Euteleostomi</taxon>
        <taxon>Actinopterygii</taxon>
        <taxon>Neopterygii</taxon>
        <taxon>Teleostei</taxon>
        <taxon>Neoteleostei</taxon>
        <taxon>Acanthomorphata</taxon>
        <taxon>Carangaria</taxon>
        <taxon>Carangiformes</taxon>
        <taxon>Echeneidae</taxon>
        <taxon>Echeneis</taxon>
    </lineage>
</organism>
<evidence type="ECO:0000313" key="5">
    <source>
        <dbReference type="Ensembl" id="ENSENLP00000005783.1"/>
    </source>
</evidence>